<keyword evidence="5" id="KW-0482">Metalloprotease</keyword>
<dbReference type="InterPro" id="IPR025657">
    <property type="entry name" value="RadC_JAB"/>
</dbReference>
<dbReference type="SUPFAM" id="SSF102712">
    <property type="entry name" value="JAB1/MPN domain"/>
    <property type="match status" value="1"/>
</dbReference>
<feature type="domain" description="MPN" evidence="7">
    <location>
        <begin position="100"/>
        <end position="222"/>
    </location>
</feature>
<dbReference type="NCBIfam" id="TIGR00608">
    <property type="entry name" value="radc"/>
    <property type="match status" value="1"/>
</dbReference>
<name>A0A6M8UET3_9GAMM</name>
<dbReference type="InterPro" id="IPR046778">
    <property type="entry name" value="UPF0758_N"/>
</dbReference>
<dbReference type="NCBIfam" id="NF000642">
    <property type="entry name" value="PRK00024.1"/>
    <property type="match status" value="1"/>
</dbReference>
<evidence type="ECO:0000256" key="5">
    <source>
        <dbReference type="ARBA" id="ARBA00023049"/>
    </source>
</evidence>
<sequence>MQAMEKQLLPREKLQKLGASALSDAELLALFLRTGVAGKHVLVLAAELLETFGSLYQVMTADKTAFEDVKGVGTAKLTQLYAVAELARRYFNTQMMRESVLTNPQMTQDFLQSMLAHQEREIFMVLFLDNQHRLISAQSMFSGSINSVEVHPREIVREALKLNAAAVILAHNHPSGCAEPSGADRAITARVHKACLLMEVRVLDHVVVGKGEFVSFAQRGWI</sequence>
<dbReference type="HAMAP" id="MF_00018">
    <property type="entry name" value="UPF0758_YicR"/>
    <property type="match status" value="1"/>
</dbReference>
<keyword evidence="9" id="KW-1185">Reference proteome</keyword>
<protein>
    <recommendedName>
        <fullName evidence="6">UPF0758 protein PMPD1_4161</fullName>
    </recommendedName>
</protein>
<dbReference type="GO" id="GO:0046872">
    <property type="term" value="F:metal ion binding"/>
    <property type="evidence" value="ECO:0007669"/>
    <property type="project" value="UniProtKB-KW"/>
</dbReference>
<dbReference type="InterPro" id="IPR001405">
    <property type="entry name" value="UPF0758"/>
</dbReference>
<dbReference type="Pfam" id="PF04002">
    <property type="entry name" value="RadC"/>
    <property type="match status" value="1"/>
</dbReference>
<dbReference type="SUPFAM" id="SSF47781">
    <property type="entry name" value="RuvA domain 2-like"/>
    <property type="match status" value="1"/>
</dbReference>
<dbReference type="PANTHER" id="PTHR30471">
    <property type="entry name" value="DNA REPAIR PROTEIN RADC"/>
    <property type="match status" value="1"/>
</dbReference>
<dbReference type="PROSITE" id="PS50249">
    <property type="entry name" value="MPN"/>
    <property type="match status" value="1"/>
</dbReference>
<dbReference type="Gene3D" id="1.10.150.20">
    <property type="entry name" value="5' to 3' exonuclease, C-terminal subdomain"/>
    <property type="match status" value="1"/>
</dbReference>
<evidence type="ECO:0000256" key="4">
    <source>
        <dbReference type="ARBA" id="ARBA00022833"/>
    </source>
</evidence>
<reference evidence="8 9" key="1">
    <citation type="submission" date="2020-06" db="EMBL/GenBank/DDBJ databases">
        <title>Genome sequence of Paramixta manurensis strain PD-1.</title>
        <authorList>
            <person name="Lee C.W."/>
            <person name="Kim J."/>
        </authorList>
    </citation>
    <scope>NUCLEOTIDE SEQUENCE [LARGE SCALE GENOMIC DNA]</scope>
    <source>
        <strain evidence="8 9">PD-1</strain>
    </source>
</reference>
<dbReference type="InterPro" id="IPR020891">
    <property type="entry name" value="UPF0758_CS"/>
</dbReference>
<dbReference type="RefSeq" id="WP_173636310.1">
    <property type="nucleotide sequence ID" value="NZ_CP054212.1"/>
</dbReference>
<dbReference type="PANTHER" id="PTHR30471:SF3">
    <property type="entry name" value="UPF0758 PROTEIN YEES-RELATED"/>
    <property type="match status" value="1"/>
</dbReference>
<dbReference type="CDD" id="cd08071">
    <property type="entry name" value="MPN_DUF2466"/>
    <property type="match status" value="1"/>
</dbReference>
<evidence type="ECO:0000256" key="2">
    <source>
        <dbReference type="ARBA" id="ARBA00022723"/>
    </source>
</evidence>
<gene>
    <name evidence="8" type="ORF">PMPD1_4161</name>
</gene>
<dbReference type="KEGG" id="pmak:PMPD1_4161"/>
<dbReference type="Pfam" id="PF20582">
    <property type="entry name" value="UPF0758_N"/>
    <property type="match status" value="1"/>
</dbReference>
<dbReference type="EMBL" id="CP054212">
    <property type="protein sequence ID" value="QKJ89065.1"/>
    <property type="molecule type" value="Genomic_DNA"/>
</dbReference>
<dbReference type="GO" id="GO:0008237">
    <property type="term" value="F:metallopeptidase activity"/>
    <property type="evidence" value="ECO:0007669"/>
    <property type="project" value="UniProtKB-KW"/>
</dbReference>
<evidence type="ECO:0000259" key="7">
    <source>
        <dbReference type="PROSITE" id="PS50249"/>
    </source>
</evidence>
<accession>A0A6M8UET3</accession>
<dbReference type="Gene3D" id="3.40.140.10">
    <property type="entry name" value="Cytidine Deaminase, domain 2"/>
    <property type="match status" value="1"/>
</dbReference>
<keyword evidence="1" id="KW-0645">Protease</keyword>
<dbReference type="InterPro" id="IPR010994">
    <property type="entry name" value="RuvA_2-like"/>
</dbReference>
<organism evidence="8 9">
    <name type="scientific">Paramixta manurensis</name>
    <dbReference type="NCBI Taxonomy" id="2740817"/>
    <lineage>
        <taxon>Bacteria</taxon>
        <taxon>Pseudomonadati</taxon>
        <taxon>Pseudomonadota</taxon>
        <taxon>Gammaproteobacteria</taxon>
        <taxon>Enterobacterales</taxon>
        <taxon>Erwiniaceae</taxon>
        <taxon>Paramixta</taxon>
    </lineage>
</organism>
<evidence type="ECO:0000256" key="1">
    <source>
        <dbReference type="ARBA" id="ARBA00022670"/>
    </source>
</evidence>
<evidence type="ECO:0000313" key="9">
    <source>
        <dbReference type="Proteomes" id="UP000505325"/>
    </source>
</evidence>
<keyword evidence="3" id="KW-0378">Hydrolase</keyword>
<evidence type="ECO:0000256" key="6">
    <source>
        <dbReference type="HAMAP-Rule" id="MF_00018"/>
    </source>
</evidence>
<dbReference type="PROSITE" id="PS01302">
    <property type="entry name" value="UPF0758"/>
    <property type="match status" value="1"/>
</dbReference>
<dbReference type="InterPro" id="IPR022820">
    <property type="entry name" value="UPF0758_YicR"/>
</dbReference>
<keyword evidence="2" id="KW-0479">Metal-binding</keyword>
<comment type="similarity">
    <text evidence="6">Belongs to the UPF0758 family. YicR subfamily.</text>
</comment>
<evidence type="ECO:0000256" key="3">
    <source>
        <dbReference type="ARBA" id="ARBA00022801"/>
    </source>
</evidence>
<evidence type="ECO:0000313" key="8">
    <source>
        <dbReference type="EMBL" id="QKJ89065.1"/>
    </source>
</evidence>
<dbReference type="InterPro" id="IPR037518">
    <property type="entry name" value="MPN"/>
</dbReference>
<dbReference type="Proteomes" id="UP000505325">
    <property type="component" value="Chromosome"/>
</dbReference>
<proteinExistence type="inferred from homology"/>
<dbReference type="AlphaFoldDB" id="A0A6M8UET3"/>
<keyword evidence="4" id="KW-0862">Zinc</keyword>
<dbReference type="GO" id="GO:0006508">
    <property type="term" value="P:proteolysis"/>
    <property type="evidence" value="ECO:0007669"/>
    <property type="project" value="UniProtKB-KW"/>
</dbReference>